<dbReference type="AlphaFoldDB" id="R8Z1B5"/>
<protein>
    <submittedName>
        <fullName evidence="2">Uncharacterized protein</fullName>
    </submittedName>
</protein>
<dbReference type="HOGENOM" id="CLU_3178901_0_0_6"/>
<evidence type="ECO:0000313" key="2">
    <source>
        <dbReference type="EMBL" id="EOQ73542.1"/>
    </source>
</evidence>
<evidence type="ECO:0000313" key="3">
    <source>
        <dbReference type="Proteomes" id="UP000013986"/>
    </source>
</evidence>
<feature type="transmembrane region" description="Helical" evidence="1">
    <location>
        <begin position="27"/>
        <end position="46"/>
    </location>
</feature>
<keyword evidence="1" id="KW-1133">Transmembrane helix</keyword>
<organism evidence="2 3">
    <name type="scientific">Acinetobacter lactucae</name>
    <dbReference type="NCBI Taxonomy" id="1785128"/>
    <lineage>
        <taxon>Bacteria</taxon>
        <taxon>Pseudomonadati</taxon>
        <taxon>Pseudomonadota</taxon>
        <taxon>Gammaproteobacteria</taxon>
        <taxon>Moraxellales</taxon>
        <taxon>Moraxellaceae</taxon>
        <taxon>Acinetobacter</taxon>
        <taxon>Acinetobacter calcoaceticus/baumannii complex</taxon>
    </lineage>
</organism>
<dbReference type="Proteomes" id="UP000013986">
    <property type="component" value="Unassembled WGS sequence"/>
</dbReference>
<dbReference type="EMBL" id="APQO01000006">
    <property type="protein sequence ID" value="EOQ73542.1"/>
    <property type="molecule type" value="Genomic_DNA"/>
</dbReference>
<sequence>MMNKIKQPRKITSGSVKSHLKTLLNSLYLILKIIRLLLELISILFLEL</sequence>
<evidence type="ECO:0000256" key="1">
    <source>
        <dbReference type="SAM" id="Phobius"/>
    </source>
</evidence>
<gene>
    <name evidence="2" type="ORF">F929_03485</name>
</gene>
<accession>R8Z1B5</accession>
<reference evidence="2 3" key="1">
    <citation type="submission" date="2013-02" db="EMBL/GenBank/DDBJ databases">
        <title>The Genome Sequence of Acinetobacter pittii ANC 4052.</title>
        <authorList>
            <consortium name="The Broad Institute Genome Sequencing Platform"/>
            <consortium name="The Broad Institute Genome Sequencing Center for Infectious Disease"/>
            <person name="Cerqueira G."/>
            <person name="Feldgarden M."/>
            <person name="Courvalin P."/>
            <person name="Perichon B."/>
            <person name="Grillot-Courvalin C."/>
            <person name="Clermont D."/>
            <person name="Rocha E."/>
            <person name="Yoon E.-J."/>
            <person name="Nemec A."/>
            <person name="Walker B."/>
            <person name="Young S.K."/>
            <person name="Zeng Q."/>
            <person name="Gargeya S."/>
            <person name="Fitzgerald M."/>
            <person name="Haas B."/>
            <person name="Abouelleil A."/>
            <person name="Alvarado L."/>
            <person name="Arachchi H.M."/>
            <person name="Berlin A.M."/>
            <person name="Chapman S.B."/>
            <person name="Dewar J."/>
            <person name="Goldberg J."/>
            <person name="Griggs A."/>
            <person name="Gujja S."/>
            <person name="Hansen M."/>
            <person name="Howarth C."/>
            <person name="Imamovic A."/>
            <person name="Larimer J."/>
            <person name="McCowan C."/>
            <person name="Murphy C."/>
            <person name="Neiman D."/>
            <person name="Pearson M."/>
            <person name="Priest M."/>
            <person name="Roberts A."/>
            <person name="Saif S."/>
            <person name="Shea T."/>
            <person name="Sisk P."/>
            <person name="Sykes S."/>
            <person name="Wortman J."/>
            <person name="Nusbaum C."/>
            <person name="Birren B."/>
        </authorList>
    </citation>
    <scope>NUCLEOTIDE SEQUENCE [LARGE SCALE GENOMIC DNA]</scope>
    <source>
        <strain evidence="2 3">ANC 4052</strain>
    </source>
</reference>
<keyword evidence="1" id="KW-0472">Membrane</keyword>
<proteinExistence type="predicted"/>
<name>R8Z1B5_9GAMM</name>
<comment type="caution">
    <text evidence="2">The sequence shown here is derived from an EMBL/GenBank/DDBJ whole genome shotgun (WGS) entry which is preliminary data.</text>
</comment>
<keyword evidence="1" id="KW-0812">Transmembrane</keyword>